<dbReference type="InterPro" id="IPR000276">
    <property type="entry name" value="GPCR_Rhodpsn"/>
</dbReference>
<dbReference type="EMBL" id="JXXN02000595">
    <property type="protein sequence ID" value="THD26893.1"/>
    <property type="molecule type" value="Genomic_DNA"/>
</dbReference>
<keyword evidence="5" id="KW-0472">Membrane</keyword>
<reference evidence="8" key="1">
    <citation type="submission" date="2019-03" db="EMBL/GenBank/DDBJ databases">
        <title>Improved annotation for the trematode Fasciola hepatica.</title>
        <authorList>
            <person name="Choi Y.-J."/>
            <person name="Martin J."/>
            <person name="Mitreva M."/>
        </authorList>
    </citation>
    <scope>NUCLEOTIDE SEQUENCE [LARGE SCALE GENOMIC DNA]</scope>
</reference>
<dbReference type="GO" id="GO:0005886">
    <property type="term" value="C:plasma membrane"/>
    <property type="evidence" value="ECO:0007669"/>
    <property type="project" value="TreeGrafter"/>
</dbReference>
<dbReference type="Proteomes" id="UP000230066">
    <property type="component" value="Unassembled WGS sequence"/>
</dbReference>
<keyword evidence="9" id="KW-1185">Reference proteome</keyword>
<keyword evidence="6" id="KW-0675">Receptor</keyword>
<accession>A0A2H1CNG4</accession>
<keyword evidence="7" id="KW-0807">Transducer</keyword>
<gene>
    <name evidence="8" type="ORF">D915_002370</name>
</gene>
<dbReference type="AlphaFoldDB" id="A0A2H1CNG4"/>
<keyword evidence="4" id="KW-0297">G-protein coupled receptor</keyword>
<evidence type="ECO:0000256" key="7">
    <source>
        <dbReference type="ARBA" id="ARBA00023224"/>
    </source>
</evidence>
<dbReference type="SUPFAM" id="SSF81321">
    <property type="entry name" value="Family A G protein-coupled receptor-like"/>
    <property type="match status" value="1"/>
</dbReference>
<sequence>MGDLVSGGWLPIGLTVLLLLATWLANCVLLGGALQTASGGQVVPVAYFFVGSQAIAALLYVTLNLPPAAVGLIFGTAQVQSRIRVFCLYSTYLDTLFCNLTFLQTFFSSLDAYLRLRNPTFYLNSARRRPALWLKVGSPWLVAALQAIGQLALSDRDQVSLHFATQDGDHAGDSWGDTQSLQTTCILPDPNFLIIRTAVAYALPLIVCFILVGMQLRCLRLLRNYSHQSLQALLQVRSNVQSLSSTNRPMSIATPFLNKPSHPSPFVPTISNPDGFQAPVPVNLRKLNSHSVRSPVSHLLTSSFHLDHQGTFETLIPDGALSTHQLQCAENIPQLFTPSTHLSHVLLPTSTMPFFEIRPIDTSVLKTDMLYATTESSIINCPAHGQVTVTVSEKPGQKSNFDLQSMTSIPLTSAVADRLSEDLSRGGDPKDPLQMSQVSDTVLSQRNNCTELFPLETKPFDSVVPSRENKSIVKSSSTYSMPPMCTRPSVTRKGASLSPAGQKRRRSSSLVNTASKNDDYLGAATPLWLRAYKGEQLAVAINLVSCIIAVGTWSPFILSTLAHGLCQPIKLPIIGYPSRMRPVYTMHPAVVNLPQNTNPPSRCMIQVTPDRIADFRWWAYASAGLLLPCLLFFLDLGLREGCWRALRYSDRTDDKLDTKQGRGKKGRSQTAIKSLRATDSSRTYRCADSKSLRNFPRTDQKTTSDQKLVEVIRLDELWNKRMAETADNTTDVQDVPGSTSNT</sequence>
<proteinExistence type="predicted"/>
<dbReference type="GO" id="GO:0004930">
    <property type="term" value="F:G protein-coupled receptor activity"/>
    <property type="evidence" value="ECO:0007669"/>
    <property type="project" value="UniProtKB-KW"/>
</dbReference>
<evidence type="ECO:0000256" key="3">
    <source>
        <dbReference type="ARBA" id="ARBA00022989"/>
    </source>
</evidence>
<evidence type="ECO:0000256" key="4">
    <source>
        <dbReference type="ARBA" id="ARBA00023040"/>
    </source>
</evidence>
<evidence type="ECO:0000256" key="6">
    <source>
        <dbReference type="ARBA" id="ARBA00023170"/>
    </source>
</evidence>
<comment type="caution">
    <text evidence="8">The sequence shown here is derived from an EMBL/GenBank/DDBJ whole genome shotgun (WGS) entry which is preliminary data.</text>
</comment>
<organism evidence="8 9">
    <name type="scientific">Fasciola hepatica</name>
    <name type="common">Liver fluke</name>
    <dbReference type="NCBI Taxonomy" id="6192"/>
    <lineage>
        <taxon>Eukaryota</taxon>
        <taxon>Metazoa</taxon>
        <taxon>Spiralia</taxon>
        <taxon>Lophotrochozoa</taxon>
        <taxon>Platyhelminthes</taxon>
        <taxon>Trematoda</taxon>
        <taxon>Digenea</taxon>
        <taxon>Plagiorchiida</taxon>
        <taxon>Echinostomata</taxon>
        <taxon>Echinostomatoidea</taxon>
        <taxon>Fasciolidae</taxon>
        <taxon>Fasciola</taxon>
    </lineage>
</organism>
<name>A0A2H1CNG4_FASHE</name>
<evidence type="ECO:0000313" key="8">
    <source>
        <dbReference type="EMBL" id="THD26893.1"/>
    </source>
</evidence>
<evidence type="ECO:0000256" key="2">
    <source>
        <dbReference type="ARBA" id="ARBA00022692"/>
    </source>
</evidence>
<dbReference type="PANTHER" id="PTHR24248">
    <property type="entry name" value="ADRENERGIC RECEPTOR-RELATED G-PROTEIN COUPLED RECEPTOR"/>
    <property type="match status" value="1"/>
</dbReference>
<evidence type="ECO:0000256" key="1">
    <source>
        <dbReference type="ARBA" id="ARBA00004141"/>
    </source>
</evidence>
<evidence type="ECO:0000256" key="5">
    <source>
        <dbReference type="ARBA" id="ARBA00023136"/>
    </source>
</evidence>
<evidence type="ECO:0000313" key="9">
    <source>
        <dbReference type="Proteomes" id="UP000230066"/>
    </source>
</evidence>
<dbReference type="Gene3D" id="1.20.1070.10">
    <property type="entry name" value="Rhodopsin 7-helix transmembrane proteins"/>
    <property type="match status" value="1"/>
</dbReference>
<comment type="subcellular location">
    <subcellularLocation>
        <location evidence="1">Membrane</location>
        <topology evidence="1">Multi-pass membrane protein</topology>
    </subcellularLocation>
</comment>
<dbReference type="Pfam" id="PF00001">
    <property type="entry name" value="7tm_1"/>
    <property type="match status" value="1"/>
</dbReference>
<protein>
    <submittedName>
        <fullName evidence="8">Transcript</fullName>
    </submittedName>
</protein>
<keyword evidence="3" id="KW-1133">Transmembrane helix</keyword>
<keyword evidence="2" id="KW-0812">Transmembrane</keyword>